<keyword evidence="4" id="KW-0472">Membrane</keyword>
<keyword evidence="7" id="KW-1185">Reference proteome</keyword>
<keyword evidence="2" id="KW-0812">Transmembrane</keyword>
<protein>
    <recommendedName>
        <fullName evidence="5">Translocation and assembly module TamB C-terminal domain-containing protein</fullName>
    </recommendedName>
</protein>
<name>A0A1I1H4W5_9SPHI</name>
<evidence type="ECO:0000313" key="6">
    <source>
        <dbReference type="EMBL" id="SFC16473.1"/>
    </source>
</evidence>
<dbReference type="GO" id="GO:0009306">
    <property type="term" value="P:protein secretion"/>
    <property type="evidence" value="ECO:0007669"/>
    <property type="project" value="InterPro"/>
</dbReference>
<evidence type="ECO:0000313" key="7">
    <source>
        <dbReference type="Proteomes" id="UP000199577"/>
    </source>
</evidence>
<dbReference type="Pfam" id="PF04357">
    <property type="entry name" value="TamB"/>
    <property type="match status" value="1"/>
</dbReference>
<proteinExistence type="predicted"/>
<reference evidence="6 7" key="1">
    <citation type="submission" date="2016-10" db="EMBL/GenBank/DDBJ databases">
        <authorList>
            <person name="de Groot N.N."/>
        </authorList>
    </citation>
    <scope>NUCLEOTIDE SEQUENCE [LARGE SCALE GENOMIC DNA]</scope>
    <source>
        <strain evidence="6 7">DSM 22900</strain>
    </source>
</reference>
<dbReference type="InterPro" id="IPR007452">
    <property type="entry name" value="TamB_C"/>
</dbReference>
<dbReference type="EMBL" id="FOLL01000005">
    <property type="protein sequence ID" value="SFC16473.1"/>
    <property type="molecule type" value="Genomic_DNA"/>
</dbReference>
<dbReference type="Proteomes" id="UP000199577">
    <property type="component" value="Unassembled WGS sequence"/>
</dbReference>
<dbReference type="GO" id="GO:0005886">
    <property type="term" value="C:plasma membrane"/>
    <property type="evidence" value="ECO:0007669"/>
    <property type="project" value="InterPro"/>
</dbReference>
<organism evidence="6 7">
    <name type="scientific">Parapedobacter composti</name>
    <dbReference type="NCBI Taxonomy" id="623281"/>
    <lineage>
        <taxon>Bacteria</taxon>
        <taxon>Pseudomonadati</taxon>
        <taxon>Bacteroidota</taxon>
        <taxon>Sphingobacteriia</taxon>
        <taxon>Sphingobacteriales</taxon>
        <taxon>Sphingobacteriaceae</taxon>
        <taxon>Parapedobacter</taxon>
    </lineage>
</organism>
<dbReference type="PANTHER" id="PTHR36985">
    <property type="entry name" value="TRANSLOCATION AND ASSEMBLY MODULE SUBUNIT TAMB"/>
    <property type="match status" value="1"/>
</dbReference>
<dbReference type="STRING" id="623281.SAMN05421747_105145"/>
<evidence type="ECO:0000259" key="5">
    <source>
        <dbReference type="Pfam" id="PF04357"/>
    </source>
</evidence>
<evidence type="ECO:0000256" key="4">
    <source>
        <dbReference type="ARBA" id="ARBA00023136"/>
    </source>
</evidence>
<evidence type="ECO:0000256" key="3">
    <source>
        <dbReference type="ARBA" id="ARBA00022989"/>
    </source>
</evidence>
<evidence type="ECO:0000256" key="2">
    <source>
        <dbReference type="ARBA" id="ARBA00022692"/>
    </source>
</evidence>
<feature type="domain" description="Translocation and assembly module TamB C-terminal" evidence="5">
    <location>
        <begin position="997"/>
        <end position="1416"/>
    </location>
</feature>
<keyword evidence="3" id="KW-1133">Transmembrane helix</keyword>
<dbReference type="PANTHER" id="PTHR36985:SF1">
    <property type="entry name" value="TRANSLOCATION AND ASSEMBLY MODULE SUBUNIT TAMB"/>
    <property type="match status" value="1"/>
</dbReference>
<evidence type="ECO:0000256" key="1">
    <source>
        <dbReference type="ARBA" id="ARBA00004167"/>
    </source>
</evidence>
<gene>
    <name evidence="6" type="ORF">SAMN05421747_105145</name>
</gene>
<comment type="subcellular location">
    <subcellularLocation>
        <location evidence="1">Membrane</location>
        <topology evidence="1">Single-pass membrane protein</topology>
    </subcellularLocation>
</comment>
<sequence length="1438" mass="158476">MLSGVIYSLRYKPVQTYFAQKAAAYLSRELHTTVSVQGLYFKPFSSLVLNGLHIADRAGDTLLYTRQLAAEVDLWQLRSSRVIVKQLELADGRFFLKHYPDSTNLSFIIDYFNPPTSKPASGGGITLAVRSIALSDISLAYKRTGISSSTSRGIDFNDIRVTKVSGRFTDIDMDNHLFKSTIKQLRLEEQSGFRIRELDALAVVDSHSIELQNLVLETNRSRIGNHLRLEYGSFPAFRNFIDSVSAHLTLHQALIHSEDIAFFAPDAASLNVEATVSGLFSGTVADFVADRVKLTVSDSTSLEGGFSVQGLPNINQTVFDVELTQLATNCREIESLVSRWGLWSAPDIPSLFNRMGNLVYRGRLAGLYRDFTAKGTLETVLGTAAIDLGIQTGKAGHYSAHLSSDDFDLGTLLQQSQVGRGAFTVNIAGKGYTLQDIDSEIDGHMGHVDFNGYRYTGIGIAGKATGMQLSGRAAIDDPNLRLSLNGAINLNSQRPEYAFTAEVAHAQLNELRLLKKESPVAVTHAAISTDFNGRTLNSIEGTIAVRDIRFRTDSSTYSIDSLVLAAHGDEMLRTLQLRSDLAEATLRGTFDLNSIGNYFKSIAMRYAPSMEFDVRPPGTQAFDINLTLRKFEPIAALIAPKLILPSGASLNARFSTADSAAIVNFLVPELSYGNISVTRLIVDESTMGDALRLMVTADRVSAADSLYINNFNLSNVMARDSLHFNLKLSDVTAGNQLDLNGLARFHKTEPIAINLLPSSLILNHEPWQFGGNAAGFINDGKFTAYDFQIANNEQVMQLSGTFSTDATDNVSLTFKNFKLSTFNSITQPAGVEIGGVLNGRMDVSSVLKNPYALADIIARDVRFNQHEIGDVLLRADFDRVSELVNVRLEAARDGTRSMTAAGTYNAAAQTDKLNVKAQLNQMALRMFQPFLGHLVSDIHGAVSADLQVSGSLLAPQINGTCYLHDAAFTVNYLKTPYRINDKVTVDNSTILLMDLTIVDPRNNTAIVNGKVDMRNPLVPDIDVIIDANNFLALNTTFRDNPLYYGTAYGTGKFAFNGPTNAIAIDIQARTDENTRFHIPLNAAGTVSENDFIRFVSHDTLGTPRSQSRLFRGVSMNMDLQVTPEAETSLYTDLGELSGRGEGLLSLRVSSFGDFEMFGDYTINGGQFTFRAQDFINKIFDINSGGTIRWTGQPTEATINLTAVYGQRTSLAPLYNAAGREVTEQRVLAQAEMNLNGSLLRPDITFALNFPNDPYVKDELQSYLSDVNNINQQALSLIVRRSFAPGAAADFSRELNNTLLSAGTELAFNQLNNLITQSLNLNFIDLNIRSLNDASASVRLFNDRLIFTGGVTDRRNLNDLNVFGNRIVTDAELLYLIRKDGRLVLRGSNRLNSRNFLPLTINDNYVSALGLVYRQEFYTFQEYLRRMLTLKRKQEDEKE</sequence>
<accession>A0A1I1H4W5</accession>